<evidence type="ECO:0000313" key="4">
    <source>
        <dbReference type="EMBL" id="QGK71312.1"/>
    </source>
</evidence>
<keyword evidence="5" id="KW-1185">Reference proteome</keyword>
<feature type="domain" description="Glycosyltransferase subfamily 4-like N-terminal" evidence="3">
    <location>
        <begin position="22"/>
        <end position="178"/>
    </location>
</feature>
<dbReference type="Pfam" id="PF13692">
    <property type="entry name" value="Glyco_trans_1_4"/>
    <property type="match status" value="1"/>
</dbReference>
<gene>
    <name evidence="4" type="ORF">GIY23_18890</name>
</gene>
<organism evidence="4 5">
    <name type="scientific">Allosaccharopolyspora coralli</name>
    <dbReference type="NCBI Taxonomy" id="2665642"/>
    <lineage>
        <taxon>Bacteria</taxon>
        <taxon>Bacillati</taxon>
        <taxon>Actinomycetota</taxon>
        <taxon>Actinomycetes</taxon>
        <taxon>Pseudonocardiales</taxon>
        <taxon>Pseudonocardiaceae</taxon>
        <taxon>Allosaccharopolyspora</taxon>
    </lineage>
</organism>
<dbReference type="SUPFAM" id="SSF53756">
    <property type="entry name" value="UDP-Glycosyltransferase/glycogen phosphorylase"/>
    <property type="match status" value="1"/>
</dbReference>
<keyword evidence="2 4" id="KW-0808">Transferase</keyword>
<evidence type="ECO:0000256" key="2">
    <source>
        <dbReference type="ARBA" id="ARBA00022679"/>
    </source>
</evidence>
<evidence type="ECO:0000259" key="3">
    <source>
        <dbReference type="Pfam" id="PF13439"/>
    </source>
</evidence>
<dbReference type="PANTHER" id="PTHR46401">
    <property type="entry name" value="GLYCOSYLTRANSFERASE WBBK-RELATED"/>
    <property type="match status" value="1"/>
</dbReference>
<dbReference type="GO" id="GO:0016757">
    <property type="term" value="F:glycosyltransferase activity"/>
    <property type="evidence" value="ECO:0007669"/>
    <property type="project" value="UniProtKB-KW"/>
</dbReference>
<protein>
    <submittedName>
        <fullName evidence="4">Glycosyltransferase</fullName>
    </submittedName>
</protein>
<sequence>MAGGGEPRVLLDGTPLVGARTGVGRYTACLIDELTSTVDVSLIGLTLRGWRELRRKRPETATVTGIPLVASALHSAWARVEFPPIELLARGQDLVHGTNFVLPPSCRGRGVVTVHDLDFLNHAEQLPRRGREFPTLVRRSVRRAAAVCTPTRAVAESVIERFDVPEQTVHVTPLGVDRAWFAASPPDSTLRERYRLPSEYLVFVGGDVPRKGLSTVYSALDRELPPLVHVGPATTSAPTNVVRTGHVPDEVLRRIVRGASALVLPSRDEGFGLTALEALACGIPLVCSDIPALREVTDGQAVMVPYGDADALRTGLRLALTTPPTTRSQRRAHAATYTWRACAESTLTAYHHALA</sequence>
<proteinExistence type="predicted"/>
<keyword evidence="1" id="KW-0328">Glycosyltransferase</keyword>
<evidence type="ECO:0000313" key="5">
    <source>
        <dbReference type="Proteomes" id="UP000371041"/>
    </source>
</evidence>
<dbReference type="Pfam" id="PF13439">
    <property type="entry name" value="Glyco_transf_4"/>
    <property type="match status" value="1"/>
</dbReference>
<dbReference type="RefSeq" id="WP_154077888.1">
    <property type="nucleotide sequence ID" value="NZ_CP045929.1"/>
</dbReference>
<dbReference type="InterPro" id="IPR028098">
    <property type="entry name" value="Glyco_trans_4-like_N"/>
</dbReference>
<accession>A0A5Q3QA00</accession>
<dbReference type="CDD" id="cd03809">
    <property type="entry name" value="GT4_MtfB-like"/>
    <property type="match status" value="1"/>
</dbReference>
<dbReference type="Proteomes" id="UP000371041">
    <property type="component" value="Chromosome"/>
</dbReference>
<dbReference type="GO" id="GO:0009103">
    <property type="term" value="P:lipopolysaccharide biosynthetic process"/>
    <property type="evidence" value="ECO:0007669"/>
    <property type="project" value="TreeGrafter"/>
</dbReference>
<name>A0A5Q3QA00_9PSEU</name>
<dbReference type="Gene3D" id="3.40.50.2000">
    <property type="entry name" value="Glycogen Phosphorylase B"/>
    <property type="match status" value="2"/>
</dbReference>
<dbReference type="AlphaFoldDB" id="A0A5Q3QA00"/>
<dbReference type="EMBL" id="CP045929">
    <property type="protein sequence ID" value="QGK71312.1"/>
    <property type="molecule type" value="Genomic_DNA"/>
</dbReference>
<evidence type="ECO:0000256" key="1">
    <source>
        <dbReference type="ARBA" id="ARBA00022676"/>
    </source>
</evidence>
<dbReference type="KEGG" id="sace:GIY23_18890"/>
<dbReference type="PANTHER" id="PTHR46401:SF2">
    <property type="entry name" value="GLYCOSYLTRANSFERASE WBBK-RELATED"/>
    <property type="match status" value="1"/>
</dbReference>
<reference evidence="5" key="1">
    <citation type="submission" date="2019-11" db="EMBL/GenBank/DDBJ databases">
        <title>The complete genome sequence of Saccharopolyspora sp. E2A.</title>
        <authorList>
            <person name="Zhang G."/>
        </authorList>
    </citation>
    <scope>NUCLEOTIDE SEQUENCE [LARGE SCALE GENOMIC DNA]</scope>
    <source>
        <strain evidence="5">E2A</strain>
    </source>
</reference>